<protein>
    <recommendedName>
        <fullName evidence="5">PEBP-like protein</fullName>
    </recommendedName>
</protein>
<evidence type="ECO:0008006" key="5">
    <source>
        <dbReference type="Google" id="ProtNLM"/>
    </source>
</evidence>
<feature type="signal peptide" evidence="2">
    <location>
        <begin position="1"/>
        <end position="17"/>
    </location>
</feature>
<reference evidence="3 4" key="1">
    <citation type="journal article" name="Sci. Rep.">
        <title>Telomere-to-telomere assembled and centromere annotated genomes of the two main subspecies of the button mushroom Agaricus bisporus reveal especially polymorphic chromosome ends.</title>
        <authorList>
            <person name="Sonnenberg A.S.M."/>
            <person name="Sedaghat-Telgerd N."/>
            <person name="Lavrijssen B."/>
            <person name="Ohm R.A."/>
            <person name="Hendrickx P.M."/>
            <person name="Scholtmeijer K."/>
            <person name="Baars J.J.P."/>
            <person name="van Peer A."/>
        </authorList>
    </citation>
    <scope>NUCLEOTIDE SEQUENCE [LARGE SCALE GENOMIC DNA]</scope>
    <source>
        <strain evidence="3 4">H119_p4</strain>
    </source>
</reference>
<dbReference type="Gene3D" id="3.90.280.10">
    <property type="entry name" value="PEBP-like"/>
    <property type="match status" value="1"/>
</dbReference>
<feature type="compositionally biased region" description="Low complexity" evidence="1">
    <location>
        <begin position="228"/>
        <end position="247"/>
    </location>
</feature>
<dbReference type="InterPro" id="IPR008914">
    <property type="entry name" value="PEBP"/>
</dbReference>
<feature type="region of interest" description="Disordered" evidence="1">
    <location>
        <begin position="226"/>
        <end position="278"/>
    </location>
</feature>
<dbReference type="GO" id="GO:0005543">
    <property type="term" value="F:phospholipid binding"/>
    <property type="evidence" value="ECO:0007669"/>
    <property type="project" value="TreeGrafter"/>
</dbReference>
<dbReference type="PANTHER" id="PTHR11362:SF78">
    <property type="entry name" value="PROTEASE INHIBITOR"/>
    <property type="match status" value="1"/>
</dbReference>
<feature type="compositionally biased region" description="Pro residues" evidence="1">
    <location>
        <begin position="248"/>
        <end position="269"/>
    </location>
</feature>
<dbReference type="GO" id="GO:0046578">
    <property type="term" value="P:regulation of Ras protein signal transduction"/>
    <property type="evidence" value="ECO:0007669"/>
    <property type="project" value="TreeGrafter"/>
</dbReference>
<evidence type="ECO:0000256" key="1">
    <source>
        <dbReference type="SAM" id="MobiDB-lite"/>
    </source>
</evidence>
<sequence>MLFFATVVFALHALGRAQTGTNSSSTLSDVAAAFTEAKIVPDVIPTFNPNAGLSPIFTGSSGPVQVMPGMPLTMNDTQAPPQYLLASNSTDLSTSNASWVIAIVDPDAPSPQFLHFIGKDFVVDPNLVVEGGSLTNASGLMNTSQALIEFISPSPPPMDAAHRYVVLVYQQPSDFNVTAPAFFSGVNGTDFRQGFSISAFATNTSLGDPIAGTFFLVGSNTSTTTMVPSSTIMSPPLTSPLPSIVTSPPSPPPSPTSPPPAPPQEPPPTTTDVPSGGEKVTSWKSLLIVSTLSVAMMLV</sequence>
<gene>
    <name evidence="3" type="ORF">Agabi119p4_4292</name>
</gene>
<dbReference type="GO" id="GO:0030162">
    <property type="term" value="P:regulation of proteolysis"/>
    <property type="evidence" value="ECO:0007669"/>
    <property type="project" value="TreeGrafter"/>
</dbReference>
<dbReference type="Pfam" id="PF01161">
    <property type="entry name" value="PBP"/>
    <property type="match status" value="1"/>
</dbReference>
<dbReference type="Proteomes" id="UP000629468">
    <property type="component" value="Unassembled WGS sequence"/>
</dbReference>
<dbReference type="InterPro" id="IPR035810">
    <property type="entry name" value="PEBP_euk"/>
</dbReference>
<feature type="chain" id="PRO_5034278671" description="PEBP-like protein" evidence="2">
    <location>
        <begin position="18"/>
        <end position="299"/>
    </location>
</feature>
<organism evidence="3 4">
    <name type="scientific">Agaricus bisporus var. burnettii</name>
    <dbReference type="NCBI Taxonomy" id="192524"/>
    <lineage>
        <taxon>Eukaryota</taxon>
        <taxon>Fungi</taxon>
        <taxon>Dikarya</taxon>
        <taxon>Basidiomycota</taxon>
        <taxon>Agaricomycotina</taxon>
        <taxon>Agaricomycetes</taxon>
        <taxon>Agaricomycetidae</taxon>
        <taxon>Agaricales</taxon>
        <taxon>Agaricineae</taxon>
        <taxon>Agaricaceae</taxon>
        <taxon>Agaricus</taxon>
    </lineage>
</organism>
<keyword evidence="2" id="KW-0732">Signal</keyword>
<evidence type="ECO:0000313" key="4">
    <source>
        <dbReference type="Proteomes" id="UP000629468"/>
    </source>
</evidence>
<dbReference type="AlphaFoldDB" id="A0A8H7F3A2"/>
<accession>A0A8H7F3A2</accession>
<dbReference type="PANTHER" id="PTHR11362">
    <property type="entry name" value="PHOSPHATIDYLETHANOLAMINE-BINDING PROTEIN"/>
    <property type="match status" value="1"/>
</dbReference>
<evidence type="ECO:0000313" key="3">
    <source>
        <dbReference type="EMBL" id="KAF7775899.1"/>
    </source>
</evidence>
<dbReference type="InterPro" id="IPR036610">
    <property type="entry name" value="PEBP-like_sf"/>
</dbReference>
<comment type="caution">
    <text evidence="3">The sequence shown here is derived from an EMBL/GenBank/DDBJ whole genome shotgun (WGS) entry which is preliminary data.</text>
</comment>
<name>A0A8H7F3A2_AGABI</name>
<dbReference type="EMBL" id="JABXXO010000006">
    <property type="protein sequence ID" value="KAF7775899.1"/>
    <property type="molecule type" value="Genomic_DNA"/>
</dbReference>
<dbReference type="SUPFAM" id="SSF49777">
    <property type="entry name" value="PEBP-like"/>
    <property type="match status" value="1"/>
</dbReference>
<dbReference type="CDD" id="cd00866">
    <property type="entry name" value="PEBP_euk"/>
    <property type="match status" value="1"/>
</dbReference>
<proteinExistence type="predicted"/>
<evidence type="ECO:0000256" key="2">
    <source>
        <dbReference type="SAM" id="SignalP"/>
    </source>
</evidence>
<dbReference type="GO" id="GO:0030414">
    <property type="term" value="F:peptidase inhibitor activity"/>
    <property type="evidence" value="ECO:0007669"/>
    <property type="project" value="TreeGrafter"/>
</dbReference>